<feature type="region of interest" description="Disordered" evidence="1">
    <location>
        <begin position="267"/>
        <end position="313"/>
    </location>
</feature>
<feature type="region of interest" description="Disordered" evidence="1">
    <location>
        <begin position="466"/>
        <end position="488"/>
    </location>
</feature>
<dbReference type="WBParaSite" id="maker-unitig_33626-snap-gene-0.2-mRNA-1">
    <property type="protein sequence ID" value="maker-unitig_33626-snap-gene-0.2-mRNA-1"/>
    <property type="gene ID" value="maker-unitig_33626-snap-gene-0.2"/>
</dbReference>
<accession>A0A1I8FH14</accession>
<feature type="compositionally biased region" description="Low complexity" evidence="1">
    <location>
        <begin position="674"/>
        <end position="707"/>
    </location>
</feature>
<dbReference type="Gene3D" id="1.20.58.900">
    <property type="match status" value="1"/>
</dbReference>
<sequence>TLVAWPKQQQQPPQHSSNNSSNGLQQQLNTPNSEQPCASSQQRFRYSGTLLELISNEPPHACIRFAIGCAPEPAPQQQQQAAAAVHFSATLPTRLAARGFLSNFVAEPRAGSTSQQAVPASCGGAAGCRPSSYEQRPARRSTAGGYIGPLSSKQQLPSLALPARSLPLGDPFVCRCCAGRASQPRLATTTGRPCRRLRIADAVGDGSVSASAAFEFCPLCVETAASPQHQQQLARRLAGGKSRSDRSPFGLQQPLCGCLLPRAGPLMRRKRPNQIGRASSTRARRRVARATDSSRKQRGGLGGSGAKRTLSEPHRLLLRQLSATAAGDTATGWHLAHLEAAEEESSAAAAAATPHRSTTPQCGFLVGKARLPPTNFGGGGGFRARSRCQPDCRLGCCRSDLARRRRSTVDLGAAAAVLPSGDSPHVSRLCCGPAAQFAIELRCTGHPAAVGLYGDNDSPPLVFCGSPVGSPRRTAESTAAASQQQQRQSRLDRLSQLVSDAIRGVNDLILAATAPRWLPARPTPPTSSGCPGVLSQSLCPPLHGLLTDELLVFWRQRRQRPGSPALWQLIEETCKPSGQPASRRLNEVLRVRSVGGLSTERLKFNAFVAACLNAQTVHCELFADLSTSLELLNSHSFGIELAVSASSSVTAAGQNNSRTGRQQPLKARHEHQNSAAAAAAAAASAASETGRPRPGAAAPGAEPAARAYQSAIPPPPRQASLLAARSRQRSSTAAGVKTNLASSGGSGGAFRSTLSGLMRPRARLRLAKQQQPGTGKR</sequence>
<evidence type="ECO:0000313" key="3">
    <source>
        <dbReference type="WBParaSite" id="maker-unitig_33626-snap-gene-0.2-mRNA-1"/>
    </source>
</evidence>
<feature type="region of interest" description="Disordered" evidence="1">
    <location>
        <begin position="648"/>
        <end position="755"/>
    </location>
</feature>
<reference evidence="3" key="1">
    <citation type="submission" date="2016-11" db="UniProtKB">
        <authorList>
            <consortium name="WormBaseParasite"/>
        </authorList>
    </citation>
    <scope>IDENTIFICATION</scope>
</reference>
<dbReference type="Proteomes" id="UP000095280">
    <property type="component" value="Unplaced"/>
</dbReference>
<feature type="compositionally biased region" description="Low complexity" evidence="1">
    <location>
        <begin position="718"/>
        <end position="734"/>
    </location>
</feature>
<feature type="compositionally biased region" description="Polar residues" evidence="1">
    <location>
        <begin position="653"/>
        <end position="662"/>
    </location>
</feature>
<dbReference type="AlphaFoldDB" id="A0A1I8FH14"/>
<evidence type="ECO:0000313" key="2">
    <source>
        <dbReference type="Proteomes" id="UP000095280"/>
    </source>
</evidence>
<organism evidence="2 3">
    <name type="scientific">Macrostomum lignano</name>
    <dbReference type="NCBI Taxonomy" id="282301"/>
    <lineage>
        <taxon>Eukaryota</taxon>
        <taxon>Metazoa</taxon>
        <taxon>Spiralia</taxon>
        <taxon>Lophotrochozoa</taxon>
        <taxon>Platyhelminthes</taxon>
        <taxon>Rhabditophora</taxon>
        <taxon>Macrostomorpha</taxon>
        <taxon>Macrostomida</taxon>
        <taxon>Macrostomidae</taxon>
        <taxon>Macrostomum</taxon>
    </lineage>
</organism>
<evidence type="ECO:0000256" key="1">
    <source>
        <dbReference type="SAM" id="MobiDB-lite"/>
    </source>
</evidence>
<protein>
    <submittedName>
        <fullName evidence="3">HECT domain-containing protein</fullName>
    </submittedName>
</protein>
<feature type="region of interest" description="Disordered" evidence="1">
    <location>
        <begin position="1"/>
        <end position="38"/>
    </location>
</feature>
<proteinExistence type="predicted"/>
<feature type="compositionally biased region" description="Low complexity" evidence="1">
    <location>
        <begin position="479"/>
        <end position="488"/>
    </location>
</feature>
<name>A0A1I8FH14_9PLAT</name>
<keyword evidence="2" id="KW-1185">Reference proteome</keyword>
<feature type="compositionally biased region" description="Low complexity" evidence="1">
    <location>
        <begin position="1"/>
        <end position="29"/>
    </location>
</feature>
<dbReference type="InterPro" id="IPR037213">
    <property type="entry name" value="Run_dom_sf"/>
</dbReference>